<evidence type="ECO:0000313" key="1">
    <source>
        <dbReference type="EMBL" id="JAD50856.1"/>
    </source>
</evidence>
<reference evidence="1" key="2">
    <citation type="journal article" date="2015" name="Data Brief">
        <title>Shoot transcriptome of the giant reed, Arundo donax.</title>
        <authorList>
            <person name="Barrero R.A."/>
            <person name="Guerrero F.D."/>
            <person name="Moolhuijzen P."/>
            <person name="Goolsby J.A."/>
            <person name="Tidwell J."/>
            <person name="Bellgard S.E."/>
            <person name="Bellgard M.I."/>
        </authorList>
    </citation>
    <scope>NUCLEOTIDE SEQUENCE</scope>
    <source>
        <tissue evidence="1">Shoot tissue taken approximately 20 cm above the soil surface</tissue>
    </source>
</reference>
<sequence>MILCMFSWYGFGYQNFAVAVLKYNQRTHF</sequence>
<protein>
    <submittedName>
        <fullName evidence="1">Uncharacterized protein</fullName>
    </submittedName>
</protein>
<organism evidence="1">
    <name type="scientific">Arundo donax</name>
    <name type="common">Giant reed</name>
    <name type="synonym">Donax arundinaceus</name>
    <dbReference type="NCBI Taxonomy" id="35708"/>
    <lineage>
        <taxon>Eukaryota</taxon>
        <taxon>Viridiplantae</taxon>
        <taxon>Streptophyta</taxon>
        <taxon>Embryophyta</taxon>
        <taxon>Tracheophyta</taxon>
        <taxon>Spermatophyta</taxon>
        <taxon>Magnoliopsida</taxon>
        <taxon>Liliopsida</taxon>
        <taxon>Poales</taxon>
        <taxon>Poaceae</taxon>
        <taxon>PACMAD clade</taxon>
        <taxon>Arundinoideae</taxon>
        <taxon>Arundineae</taxon>
        <taxon>Arundo</taxon>
    </lineage>
</organism>
<proteinExistence type="predicted"/>
<reference evidence="1" key="1">
    <citation type="submission" date="2014-09" db="EMBL/GenBank/DDBJ databases">
        <authorList>
            <person name="Magalhaes I.L.F."/>
            <person name="Oliveira U."/>
            <person name="Santos F.R."/>
            <person name="Vidigal T.H.D.A."/>
            <person name="Brescovit A.D."/>
            <person name="Santos A.J."/>
        </authorList>
    </citation>
    <scope>NUCLEOTIDE SEQUENCE</scope>
    <source>
        <tissue evidence="1">Shoot tissue taken approximately 20 cm above the soil surface</tissue>
    </source>
</reference>
<name>A0A0A9AI64_ARUDO</name>
<dbReference type="EMBL" id="GBRH01247039">
    <property type="protein sequence ID" value="JAD50856.1"/>
    <property type="molecule type" value="Transcribed_RNA"/>
</dbReference>
<accession>A0A0A9AI64</accession>
<dbReference type="AlphaFoldDB" id="A0A0A9AI64"/>